<comment type="caution">
    <text evidence="2">The sequence shown here is derived from an EMBL/GenBank/DDBJ whole genome shotgun (WGS) entry which is preliminary data.</text>
</comment>
<dbReference type="AlphaFoldDB" id="A0AAV4PKQ0"/>
<name>A0AAV4PKQ0_CAEEX</name>
<dbReference type="EMBL" id="BPLR01004662">
    <property type="protein sequence ID" value="GIX96545.1"/>
    <property type="molecule type" value="Genomic_DNA"/>
</dbReference>
<feature type="region of interest" description="Disordered" evidence="1">
    <location>
        <begin position="92"/>
        <end position="133"/>
    </location>
</feature>
<protein>
    <submittedName>
        <fullName evidence="2">Uncharacterized protein</fullName>
    </submittedName>
</protein>
<feature type="compositionally biased region" description="Polar residues" evidence="1">
    <location>
        <begin position="123"/>
        <end position="133"/>
    </location>
</feature>
<sequence>MDPLPPSQTCPPTSQWSRTKSEAVKPLCHVYFMTSLIRSCDPVSVFKKPFIYHPFKKPDVNLIQVGCLELKSPKRISLWLELKNLSNSDVKILPTGGTRSRSSGHRSCVGPQPNSTEKKRLSYTMSQTIKATE</sequence>
<keyword evidence="3" id="KW-1185">Reference proteome</keyword>
<proteinExistence type="predicted"/>
<feature type="compositionally biased region" description="Low complexity" evidence="1">
    <location>
        <begin position="95"/>
        <end position="107"/>
    </location>
</feature>
<dbReference type="Proteomes" id="UP001054945">
    <property type="component" value="Unassembled WGS sequence"/>
</dbReference>
<accession>A0AAV4PKQ0</accession>
<evidence type="ECO:0000313" key="3">
    <source>
        <dbReference type="Proteomes" id="UP001054945"/>
    </source>
</evidence>
<evidence type="ECO:0000256" key="1">
    <source>
        <dbReference type="SAM" id="MobiDB-lite"/>
    </source>
</evidence>
<evidence type="ECO:0000313" key="2">
    <source>
        <dbReference type="EMBL" id="GIX96545.1"/>
    </source>
</evidence>
<organism evidence="2 3">
    <name type="scientific">Caerostris extrusa</name>
    <name type="common">Bark spider</name>
    <name type="synonym">Caerostris bankana</name>
    <dbReference type="NCBI Taxonomy" id="172846"/>
    <lineage>
        <taxon>Eukaryota</taxon>
        <taxon>Metazoa</taxon>
        <taxon>Ecdysozoa</taxon>
        <taxon>Arthropoda</taxon>
        <taxon>Chelicerata</taxon>
        <taxon>Arachnida</taxon>
        <taxon>Araneae</taxon>
        <taxon>Araneomorphae</taxon>
        <taxon>Entelegynae</taxon>
        <taxon>Araneoidea</taxon>
        <taxon>Araneidae</taxon>
        <taxon>Caerostris</taxon>
    </lineage>
</organism>
<gene>
    <name evidence="2" type="ORF">CEXT_34131</name>
</gene>
<reference evidence="2 3" key="1">
    <citation type="submission" date="2021-06" db="EMBL/GenBank/DDBJ databases">
        <title>Caerostris extrusa draft genome.</title>
        <authorList>
            <person name="Kono N."/>
            <person name="Arakawa K."/>
        </authorList>
    </citation>
    <scope>NUCLEOTIDE SEQUENCE [LARGE SCALE GENOMIC DNA]</scope>
</reference>